<evidence type="ECO:0000313" key="15">
    <source>
        <dbReference type="EMBL" id="KAK9497870.1"/>
    </source>
</evidence>
<dbReference type="InterPro" id="IPR017452">
    <property type="entry name" value="GPCR_Rhodpsn_7TM"/>
</dbReference>
<keyword evidence="3" id="KW-1003">Cell membrane</keyword>
<dbReference type="PRINTS" id="PR00237">
    <property type="entry name" value="GPCRRHODOPSN"/>
</dbReference>
<feature type="transmembrane region" description="Helical" evidence="13">
    <location>
        <begin position="47"/>
        <end position="73"/>
    </location>
</feature>
<comment type="similarity">
    <text evidence="2 12">Belongs to the G-protein coupled receptor 1 family.</text>
</comment>
<dbReference type="SUPFAM" id="SSF81321">
    <property type="entry name" value="Family A G protein-coupled receptor-like"/>
    <property type="match status" value="1"/>
</dbReference>
<dbReference type="Pfam" id="PF00001">
    <property type="entry name" value="7tm_1"/>
    <property type="match status" value="1"/>
</dbReference>
<keyword evidence="11 12" id="KW-0807">Transducer</keyword>
<dbReference type="Gene3D" id="1.20.1070.10">
    <property type="entry name" value="Rhodopsin 7-helix transmembrane proteins"/>
    <property type="match status" value="1"/>
</dbReference>
<feature type="transmembrane region" description="Helical" evidence="13">
    <location>
        <begin position="312"/>
        <end position="334"/>
    </location>
</feature>
<reference evidence="15 16" key="1">
    <citation type="submission" date="2022-12" db="EMBL/GenBank/DDBJ databases">
        <title>Chromosome-level genome assembly of true bugs.</title>
        <authorList>
            <person name="Ma L."/>
            <person name="Li H."/>
        </authorList>
    </citation>
    <scope>NUCLEOTIDE SEQUENCE [LARGE SCALE GENOMIC DNA]</scope>
    <source>
        <strain evidence="15">Lab_2022b</strain>
    </source>
</reference>
<evidence type="ECO:0000256" key="2">
    <source>
        <dbReference type="ARBA" id="ARBA00010663"/>
    </source>
</evidence>
<feature type="transmembrane region" description="Helical" evidence="13">
    <location>
        <begin position="124"/>
        <end position="145"/>
    </location>
</feature>
<evidence type="ECO:0000256" key="13">
    <source>
        <dbReference type="SAM" id="Phobius"/>
    </source>
</evidence>
<dbReference type="CDD" id="cd15134">
    <property type="entry name" value="7tmA_capaR"/>
    <property type="match status" value="1"/>
</dbReference>
<protein>
    <recommendedName>
        <fullName evidence="14">G-protein coupled receptors family 1 profile domain-containing protein</fullName>
    </recommendedName>
</protein>
<proteinExistence type="inferred from homology"/>
<evidence type="ECO:0000313" key="16">
    <source>
        <dbReference type="Proteomes" id="UP001461498"/>
    </source>
</evidence>
<evidence type="ECO:0000256" key="6">
    <source>
        <dbReference type="ARBA" id="ARBA00023040"/>
    </source>
</evidence>
<feature type="domain" description="G-protein coupled receptors family 1 profile" evidence="14">
    <location>
        <begin position="65"/>
        <end position="332"/>
    </location>
</feature>
<keyword evidence="10" id="KW-0325">Glycoprotein</keyword>
<feature type="transmembrane region" description="Helical" evidence="13">
    <location>
        <begin position="222"/>
        <end position="243"/>
    </location>
</feature>
<evidence type="ECO:0000256" key="5">
    <source>
        <dbReference type="ARBA" id="ARBA00022989"/>
    </source>
</evidence>
<dbReference type="PANTHER" id="PTHR24243">
    <property type="entry name" value="G-PROTEIN COUPLED RECEPTOR"/>
    <property type="match status" value="1"/>
</dbReference>
<dbReference type="PROSITE" id="PS50262">
    <property type="entry name" value="G_PROTEIN_RECEP_F1_2"/>
    <property type="match status" value="1"/>
</dbReference>
<name>A0AAW1CIJ3_9HEMI</name>
<evidence type="ECO:0000256" key="1">
    <source>
        <dbReference type="ARBA" id="ARBA00004651"/>
    </source>
</evidence>
<keyword evidence="16" id="KW-1185">Reference proteome</keyword>
<dbReference type="InterPro" id="IPR000276">
    <property type="entry name" value="GPCR_Rhodpsn"/>
</dbReference>
<dbReference type="PROSITE" id="PS00237">
    <property type="entry name" value="G_PROTEIN_RECEP_F1_1"/>
    <property type="match status" value="1"/>
</dbReference>
<dbReference type="PANTHER" id="PTHR24243:SF107">
    <property type="entry name" value="NEUROPEPTIDES CAPA RECEPTOR"/>
    <property type="match status" value="1"/>
</dbReference>
<keyword evidence="6 12" id="KW-0297">G-protein coupled receptor</keyword>
<evidence type="ECO:0000256" key="8">
    <source>
        <dbReference type="ARBA" id="ARBA00023157"/>
    </source>
</evidence>
<feature type="transmembrane region" description="Helical" evidence="13">
    <location>
        <begin position="166"/>
        <end position="186"/>
    </location>
</feature>
<feature type="transmembrane region" description="Helical" evidence="13">
    <location>
        <begin position="85"/>
        <end position="104"/>
    </location>
</feature>
<comment type="subcellular location">
    <subcellularLocation>
        <location evidence="1">Cell membrane</location>
        <topology evidence="1">Multi-pass membrane protein</topology>
    </subcellularLocation>
</comment>
<organism evidence="15 16">
    <name type="scientific">Rhynocoris fuscipes</name>
    <dbReference type="NCBI Taxonomy" id="488301"/>
    <lineage>
        <taxon>Eukaryota</taxon>
        <taxon>Metazoa</taxon>
        <taxon>Ecdysozoa</taxon>
        <taxon>Arthropoda</taxon>
        <taxon>Hexapoda</taxon>
        <taxon>Insecta</taxon>
        <taxon>Pterygota</taxon>
        <taxon>Neoptera</taxon>
        <taxon>Paraneoptera</taxon>
        <taxon>Hemiptera</taxon>
        <taxon>Heteroptera</taxon>
        <taxon>Panheteroptera</taxon>
        <taxon>Cimicomorpha</taxon>
        <taxon>Reduviidae</taxon>
        <taxon>Harpactorinae</taxon>
        <taxon>Harpactorini</taxon>
        <taxon>Rhynocoris</taxon>
    </lineage>
</organism>
<dbReference type="PRINTS" id="PR01565">
    <property type="entry name" value="NEUROMEDINUR"/>
</dbReference>
<evidence type="ECO:0000256" key="9">
    <source>
        <dbReference type="ARBA" id="ARBA00023170"/>
    </source>
</evidence>
<evidence type="ECO:0000256" key="7">
    <source>
        <dbReference type="ARBA" id="ARBA00023136"/>
    </source>
</evidence>
<dbReference type="EMBL" id="JAPXFL010000013">
    <property type="protein sequence ID" value="KAK9497870.1"/>
    <property type="molecule type" value="Genomic_DNA"/>
</dbReference>
<dbReference type="Proteomes" id="UP001461498">
    <property type="component" value="Unassembled WGS sequence"/>
</dbReference>
<dbReference type="GO" id="GO:0001607">
    <property type="term" value="F:neuromedin U receptor activity"/>
    <property type="evidence" value="ECO:0007669"/>
    <property type="project" value="InterPro"/>
</dbReference>
<evidence type="ECO:0000256" key="11">
    <source>
        <dbReference type="ARBA" id="ARBA00023224"/>
    </source>
</evidence>
<feature type="transmembrane region" description="Helical" evidence="13">
    <location>
        <begin position="272"/>
        <end position="292"/>
    </location>
</feature>
<evidence type="ECO:0000256" key="10">
    <source>
        <dbReference type="ARBA" id="ARBA00023180"/>
    </source>
</evidence>
<evidence type="ECO:0000256" key="3">
    <source>
        <dbReference type="ARBA" id="ARBA00022475"/>
    </source>
</evidence>
<sequence>MNYTNLNETISLNLIFTESNYEKILENITLEDYIIFSRGPKYLSLKIVIPITIIYSVLFLSGLVGNIAVCFVIATNISMHTPTNYYLFSLALSDLALLILGLPNDLSIYWQQYPWVLGLFFCKTRALVSEMCSYVSVLTIVAFSVERYIAICHPLTSYKTDKLTRVMKVICALWIISFFSALPFAVFTTINYIDWPIGSGIAVNESAFCAMLKDNVPPDFPIYELSSVLFFLLPAFVLTYLYIRIGLIISKNQNVNGSIHGEQRTSQSRKSIVRMLMAVVVAFFICWAPFHLQRVMYIYMSNLPIFHIINMWMYHISGILYYFSATVNPILYNLMSVKYRTAFKQTLFCKKDSRYNSLARTSSNKESNGRSNTIRKHFYKLRISTLNSAELDEVLETQI</sequence>
<keyword evidence="4 12" id="KW-0812">Transmembrane</keyword>
<evidence type="ECO:0000256" key="12">
    <source>
        <dbReference type="RuleBase" id="RU000688"/>
    </source>
</evidence>
<dbReference type="AlphaFoldDB" id="A0AAW1CIJ3"/>
<dbReference type="InterPro" id="IPR005390">
    <property type="entry name" value="NeuromedU_rcpt"/>
</dbReference>
<dbReference type="GO" id="GO:0005886">
    <property type="term" value="C:plasma membrane"/>
    <property type="evidence" value="ECO:0007669"/>
    <property type="project" value="UniProtKB-SubCell"/>
</dbReference>
<gene>
    <name evidence="15" type="ORF">O3M35_003780</name>
</gene>
<keyword evidence="7 13" id="KW-0472">Membrane</keyword>
<keyword evidence="9 12" id="KW-0675">Receptor</keyword>
<comment type="caution">
    <text evidence="15">The sequence shown here is derived from an EMBL/GenBank/DDBJ whole genome shotgun (WGS) entry which is preliminary data.</text>
</comment>
<keyword evidence="5 13" id="KW-1133">Transmembrane helix</keyword>
<accession>A0AAW1CIJ3</accession>
<evidence type="ECO:0000259" key="14">
    <source>
        <dbReference type="PROSITE" id="PS50262"/>
    </source>
</evidence>
<evidence type="ECO:0000256" key="4">
    <source>
        <dbReference type="ARBA" id="ARBA00022692"/>
    </source>
</evidence>
<keyword evidence="8" id="KW-1015">Disulfide bond</keyword>